<dbReference type="RefSeq" id="WP_301808005.1">
    <property type="nucleotide sequence ID" value="NZ_JAUJZH010000006.1"/>
</dbReference>
<keyword evidence="1" id="KW-0732">Signal</keyword>
<proteinExistence type="predicted"/>
<feature type="chain" id="PRO_5045369967" description="DUF2388 domain-containing protein" evidence="1">
    <location>
        <begin position="30"/>
        <end position="128"/>
    </location>
</feature>
<dbReference type="Proteomes" id="UP001169027">
    <property type="component" value="Unassembled WGS sequence"/>
</dbReference>
<keyword evidence="3" id="KW-1185">Reference proteome</keyword>
<feature type="signal peptide" evidence="1">
    <location>
        <begin position="1"/>
        <end position="29"/>
    </location>
</feature>
<accession>A0ABT8S1J6</accession>
<evidence type="ECO:0000256" key="1">
    <source>
        <dbReference type="SAM" id="SignalP"/>
    </source>
</evidence>
<evidence type="ECO:0000313" key="3">
    <source>
        <dbReference type="Proteomes" id="UP001169027"/>
    </source>
</evidence>
<protein>
    <recommendedName>
        <fullName evidence="4">DUF2388 domain-containing protein</fullName>
    </recommendedName>
</protein>
<evidence type="ECO:0000313" key="2">
    <source>
        <dbReference type="EMBL" id="MDO1532796.1"/>
    </source>
</evidence>
<gene>
    <name evidence="2" type="ORF">Q2T77_10890</name>
</gene>
<evidence type="ECO:0008006" key="4">
    <source>
        <dbReference type="Google" id="ProtNLM"/>
    </source>
</evidence>
<name>A0ABT8S1J6_9BURK</name>
<organism evidence="2 3">
    <name type="scientific">Variovorax ginsengisoli</name>
    <dbReference type="NCBI Taxonomy" id="363844"/>
    <lineage>
        <taxon>Bacteria</taxon>
        <taxon>Pseudomonadati</taxon>
        <taxon>Pseudomonadota</taxon>
        <taxon>Betaproteobacteria</taxon>
        <taxon>Burkholderiales</taxon>
        <taxon>Comamonadaceae</taxon>
        <taxon>Variovorax</taxon>
    </lineage>
</organism>
<sequence>MKALTPPGRAALIASFALAIGMAWSTVRAAEIAVVNGEQWTTSSDAVKKAYLVGVANMVQVERAYSGATPPSDAQSIVPRMARGMQGQTLDSVREGVDRWYAANPTKLKRPVLDIIWFEMAAPGLQKK</sequence>
<reference evidence="2" key="1">
    <citation type="submission" date="2023-06" db="EMBL/GenBank/DDBJ databases">
        <authorList>
            <person name="Jiang Y."/>
            <person name="Liu Q."/>
        </authorList>
    </citation>
    <scope>NUCLEOTIDE SEQUENCE</scope>
    <source>
        <strain evidence="2">CGMCC 1.12090</strain>
    </source>
</reference>
<comment type="caution">
    <text evidence="2">The sequence shown here is derived from an EMBL/GenBank/DDBJ whole genome shotgun (WGS) entry which is preliminary data.</text>
</comment>
<dbReference type="EMBL" id="JAUKVY010000006">
    <property type="protein sequence ID" value="MDO1532796.1"/>
    <property type="molecule type" value="Genomic_DNA"/>
</dbReference>